<keyword evidence="3" id="KW-1185">Reference proteome</keyword>
<evidence type="ECO:0000313" key="3">
    <source>
        <dbReference type="Proteomes" id="UP000188268"/>
    </source>
</evidence>
<feature type="compositionally biased region" description="Basic and acidic residues" evidence="1">
    <location>
        <begin position="52"/>
        <end position="93"/>
    </location>
</feature>
<dbReference type="EMBL" id="AWWV01011523">
    <property type="protein sequence ID" value="OMO71828.1"/>
    <property type="molecule type" value="Genomic_DNA"/>
</dbReference>
<feature type="region of interest" description="Disordered" evidence="1">
    <location>
        <begin position="15"/>
        <end position="103"/>
    </location>
</feature>
<comment type="caution">
    <text evidence="2">The sequence shown here is derived from an EMBL/GenBank/DDBJ whole genome shotgun (WGS) entry which is preliminary data.</text>
</comment>
<organism evidence="2 3">
    <name type="scientific">Corchorus capsularis</name>
    <name type="common">Jute</name>
    <dbReference type="NCBI Taxonomy" id="210143"/>
    <lineage>
        <taxon>Eukaryota</taxon>
        <taxon>Viridiplantae</taxon>
        <taxon>Streptophyta</taxon>
        <taxon>Embryophyta</taxon>
        <taxon>Tracheophyta</taxon>
        <taxon>Spermatophyta</taxon>
        <taxon>Magnoliopsida</taxon>
        <taxon>eudicotyledons</taxon>
        <taxon>Gunneridae</taxon>
        <taxon>Pentapetalae</taxon>
        <taxon>rosids</taxon>
        <taxon>malvids</taxon>
        <taxon>Malvales</taxon>
        <taxon>Malvaceae</taxon>
        <taxon>Grewioideae</taxon>
        <taxon>Apeibeae</taxon>
        <taxon>Corchorus</taxon>
    </lineage>
</organism>
<protein>
    <submittedName>
        <fullName evidence="2">Uncharacterized protein</fullName>
    </submittedName>
</protein>
<name>A0A1R3HND0_COCAP</name>
<dbReference type="Proteomes" id="UP000188268">
    <property type="component" value="Unassembled WGS sequence"/>
</dbReference>
<dbReference type="PANTHER" id="PTHR35021:SF8">
    <property type="entry name" value="FIBER PROTEIN FB17"/>
    <property type="match status" value="1"/>
</dbReference>
<evidence type="ECO:0000313" key="2">
    <source>
        <dbReference type="EMBL" id="OMO71828.1"/>
    </source>
</evidence>
<accession>A0A1R3HND0</accession>
<dbReference type="PANTHER" id="PTHR35021">
    <property type="match status" value="1"/>
</dbReference>
<proteinExistence type="predicted"/>
<dbReference type="AlphaFoldDB" id="A0A1R3HND0"/>
<reference evidence="2 3" key="1">
    <citation type="submission" date="2013-09" db="EMBL/GenBank/DDBJ databases">
        <title>Corchorus capsularis genome sequencing.</title>
        <authorList>
            <person name="Alam M."/>
            <person name="Haque M.S."/>
            <person name="Islam M.S."/>
            <person name="Emdad E.M."/>
            <person name="Islam M.M."/>
            <person name="Ahmed B."/>
            <person name="Halim A."/>
            <person name="Hossen Q.M.M."/>
            <person name="Hossain M.Z."/>
            <person name="Ahmed R."/>
            <person name="Khan M.M."/>
            <person name="Islam R."/>
            <person name="Rashid M.M."/>
            <person name="Khan S.A."/>
            <person name="Rahman M.S."/>
            <person name="Alam M."/>
        </authorList>
    </citation>
    <scope>NUCLEOTIDE SEQUENCE [LARGE SCALE GENOMIC DNA]</scope>
    <source>
        <strain evidence="3">cv. CVL-1</strain>
        <tissue evidence="2">Whole seedling</tissue>
    </source>
</reference>
<dbReference type="OrthoDB" id="10635662at2759"/>
<evidence type="ECO:0000256" key="1">
    <source>
        <dbReference type="SAM" id="MobiDB-lite"/>
    </source>
</evidence>
<gene>
    <name evidence="2" type="ORF">CCACVL1_18052</name>
</gene>
<dbReference type="Gramene" id="OMO71828">
    <property type="protein sequence ID" value="OMO71828"/>
    <property type="gene ID" value="CCACVL1_18052"/>
</dbReference>
<sequence>MHDLSQVPMERFVNERILKDESSSQSESTSQIVTWENREPLLSILCKHISRKERDESPPSLPPKERDEPPPSSPPKERDESPPSLPPKERDESPPSLPPAKRLSCGLEATFNHYIAPVATDGNDSWMDSIDDKTAVEKTLGNVVPAQNSPETHEEAFNNYVMKLQDAVENGNVGEEDFINYAMKVLAAIENGNVGEGVTLSAFKNVSNDAAMIEGYSEIKDYGVRVSEHLWANMILLAHPDIFKNAKFGPYVTRVAFELFCCMAREMASTRLGDLSYGLLCKWSKIIKDSLLLGLDVGFAHDHLRKMAHIYLGNFSNASKSLLVEHLGTAIENKRKSIQAMLDQIKFIEEQIASVDAIFGLEFRQKFVCVRDQNLGKTASMI</sequence>